<accession>A0A8J3Q4I3</accession>
<keyword evidence="3" id="KW-0472">Membrane</keyword>
<feature type="compositionally biased region" description="Low complexity" evidence="2">
    <location>
        <begin position="48"/>
        <end position="59"/>
    </location>
</feature>
<comment type="caution">
    <text evidence="5">The sequence shown here is derived from an EMBL/GenBank/DDBJ whole genome shotgun (WGS) entry which is preliminary data.</text>
</comment>
<evidence type="ECO:0000256" key="1">
    <source>
        <dbReference type="ARBA" id="ARBA00006068"/>
    </source>
</evidence>
<feature type="domain" description="Cell envelope-related transcriptional attenuator" evidence="4">
    <location>
        <begin position="106"/>
        <end position="300"/>
    </location>
</feature>
<evidence type="ECO:0000256" key="3">
    <source>
        <dbReference type="SAM" id="Phobius"/>
    </source>
</evidence>
<reference evidence="5" key="1">
    <citation type="submission" date="2021-01" db="EMBL/GenBank/DDBJ databases">
        <title>Whole genome shotgun sequence of Rhizocola hellebori NBRC 109834.</title>
        <authorList>
            <person name="Komaki H."/>
            <person name="Tamura T."/>
        </authorList>
    </citation>
    <scope>NUCLEOTIDE SEQUENCE</scope>
    <source>
        <strain evidence="5">NBRC 109834</strain>
    </source>
</reference>
<evidence type="ECO:0000259" key="4">
    <source>
        <dbReference type="Pfam" id="PF03816"/>
    </source>
</evidence>
<organism evidence="5 6">
    <name type="scientific">Rhizocola hellebori</name>
    <dbReference type="NCBI Taxonomy" id="1392758"/>
    <lineage>
        <taxon>Bacteria</taxon>
        <taxon>Bacillati</taxon>
        <taxon>Actinomycetota</taxon>
        <taxon>Actinomycetes</taxon>
        <taxon>Micromonosporales</taxon>
        <taxon>Micromonosporaceae</taxon>
        <taxon>Rhizocola</taxon>
    </lineage>
</organism>
<proteinExistence type="inferred from homology"/>
<feature type="region of interest" description="Disordered" evidence="2">
    <location>
        <begin position="42"/>
        <end position="61"/>
    </location>
</feature>
<comment type="similarity">
    <text evidence="1">Belongs to the LytR/CpsA/Psr (LCP) family.</text>
</comment>
<evidence type="ECO:0000313" key="5">
    <source>
        <dbReference type="EMBL" id="GIH03556.1"/>
    </source>
</evidence>
<feature type="transmembrane region" description="Helical" evidence="3">
    <location>
        <begin position="12"/>
        <end position="32"/>
    </location>
</feature>
<evidence type="ECO:0000313" key="6">
    <source>
        <dbReference type="Proteomes" id="UP000612899"/>
    </source>
</evidence>
<dbReference type="Pfam" id="PF03816">
    <property type="entry name" value="LytR_cpsA_psr"/>
    <property type="match status" value="1"/>
</dbReference>
<dbReference type="EMBL" id="BONY01000008">
    <property type="protein sequence ID" value="GIH03556.1"/>
    <property type="molecule type" value="Genomic_DNA"/>
</dbReference>
<sequence length="398" mass="42623">MVRMRSRRELVIGVTVVLIVISIVISVVIAVLSSGPVPAGGTAMRSWPASPTASASPSVTAPPPVVIASPDLLGAARLSPTNVNGPVNILLAGVDRRPDQTDDSVRTDSIILLHIPQSHDGAVLVSIPRDTRVKIPAYPKSGFKGRTAKINSAFQSGYQAAGTETEKRARGMELLALTIKQTWGIAFDGAAIIDFTGFETVLGQLGGVTMCVEAQAEAIHLALDKDGKVVEVWYDDSAKKIRGIPPGGRKLIYQPGCYHMDPAVALEYARLRKGSCCPAGDYDRQRHQHQMIKAILDEISSTKMLKDPTRLVQVLQSAGESFTLDLGSIRAEDYLAMFTNLASGNVTSVRTNAGRIFTLRGSSDEALTPQTLEMLAALKNDTIGAWLAQHPSFVVPHP</sequence>
<dbReference type="Proteomes" id="UP000612899">
    <property type="component" value="Unassembled WGS sequence"/>
</dbReference>
<keyword evidence="3" id="KW-0812">Transmembrane</keyword>
<dbReference type="PANTHER" id="PTHR33392:SF6">
    <property type="entry name" value="POLYISOPRENYL-TEICHOIC ACID--PEPTIDOGLYCAN TEICHOIC ACID TRANSFERASE TAGU"/>
    <property type="match status" value="1"/>
</dbReference>
<name>A0A8J3Q4I3_9ACTN</name>
<protein>
    <recommendedName>
        <fullName evidence="4">Cell envelope-related transcriptional attenuator domain-containing protein</fullName>
    </recommendedName>
</protein>
<dbReference type="Gene3D" id="3.40.630.190">
    <property type="entry name" value="LCP protein"/>
    <property type="match status" value="1"/>
</dbReference>
<dbReference type="InterPro" id="IPR050922">
    <property type="entry name" value="LytR/CpsA/Psr_CW_biosynth"/>
</dbReference>
<dbReference type="PANTHER" id="PTHR33392">
    <property type="entry name" value="POLYISOPRENYL-TEICHOIC ACID--PEPTIDOGLYCAN TEICHOIC ACID TRANSFERASE TAGU"/>
    <property type="match status" value="1"/>
</dbReference>
<evidence type="ECO:0000256" key="2">
    <source>
        <dbReference type="SAM" id="MobiDB-lite"/>
    </source>
</evidence>
<dbReference type="InterPro" id="IPR004474">
    <property type="entry name" value="LytR_CpsA_psr"/>
</dbReference>
<dbReference type="AlphaFoldDB" id="A0A8J3Q4I3"/>
<keyword evidence="3" id="KW-1133">Transmembrane helix</keyword>
<gene>
    <name evidence="5" type="ORF">Rhe02_16230</name>
</gene>
<keyword evidence="6" id="KW-1185">Reference proteome</keyword>